<dbReference type="PANTHER" id="PTHR33768:SF3">
    <property type="entry name" value="MIP11318P"/>
    <property type="match status" value="1"/>
</dbReference>
<reference evidence="3 4" key="1">
    <citation type="journal article" date="2019" name="Sci. Rep.">
        <title>Orb-weaving spider Araneus ventricosus genome elucidates the spidroin gene catalogue.</title>
        <authorList>
            <person name="Kono N."/>
            <person name="Nakamura H."/>
            <person name="Ohtoshi R."/>
            <person name="Moran D.A.P."/>
            <person name="Shinohara A."/>
            <person name="Yoshida Y."/>
            <person name="Fujiwara M."/>
            <person name="Mori M."/>
            <person name="Tomita M."/>
            <person name="Arakawa K."/>
        </authorList>
    </citation>
    <scope>NUCLEOTIDE SEQUENCE [LARGE SCALE GENOMIC DNA]</scope>
</reference>
<dbReference type="OrthoDB" id="6434425at2759"/>
<feature type="compositionally biased region" description="Acidic residues" evidence="2">
    <location>
        <begin position="256"/>
        <end position="279"/>
    </location>
</feature>
<keyword evidence="4" id="KW-1185">Reference proteome</keyword>
<evidence type="ECO:0000256" key="2">
    <source>
        <dbReference type="SAM" id="MobiDB-lite"/>
    </source>
</evidence>
<dbReference type="Pfam" id="PF13879">
    <property type="entry name" value="Hmw_CFAP97"/>
    <property type="match status" value="1"/>
</dbReference>
<evidence type="ECO:0000313" key="4">
    <source>
        <dbReference type="Proteomes" id="UP000499080"/>
    </source>
</evidence>
<comment type="similarity">
    <text evidence="1">Belongs to the CFAP97 family.</text>
</comment>
<sequence>MHRFYQPILPSSNLFLQHKWDFIDYEIHRQKVKHIRSEIDQRAPRTYPHMYIKPKRLQLEMESFCTIQRQNKFLLEKLEKIHRHGGWVDSDNTQHKPRSINTLARQKEATRICNENRTLLSRIKDEHTSYNRSKQEGSFAMQQKYRANIDKFPREWREMSQDMKRFRADIREKYVYPKFGKSKPKKKKFEQIAQPEPPVIKPILSDVKVEESEVTIHAPSETELKEEPKLQMTILERIKNIFARKRDKTQVKILEEDREEMDDSESEYEINQDKENDEVNESKKKDEASQAKEKDEVAQDKQKDEVSRDKQKGMRKEKKMK</sequence>
<comment type="caution">
    <text evidence="3">The sequence shown here is derived from an EMBL/GenBank/DDBJ whole genome shotgun (WGS) entry which is preliminary data.</text>
</comment>
<proteinExistence type="inferred from homology"/>
<feature type="compositionally biased region" description="Basic and acidic residues" evidence="2">
    <location>
        <begin position="280"/>
        <end position="314"/>
    </location>
</feature>
<feature type="region of interest" description="Disordered" evidence="2">
    <location>
        <begin position="255"/>
        <end position="321"/>
    </location>
</feature>
<organism evidence="3 4">
    <name type="scientific">Araneus ventricosus</name>
    <name type="common">Orbweaver spider</name>
    <name type="synonym">Epeira ventricosa</name>
    <dbReference type="NCBI Taxonomy" id="182803"/>
    <lineage>
        <taxon>Eukaryota</taxon>
        <taxon>Metazoa</taxon>
        <taxon>Ecdysozoa</taxon>
        <taxon>Arthropoda</taxon>
        <taxon>Chelicerata</taxon>
        <taxon>Arachnida</taxon>
        <taxon>Araneae</taxon>
        <taxon>Araneomorphae</taxon>
        <taxon>Entelegynae</taxon>
        <taxon>Araneoidea</taxon>
        <taxon>Araneidae</taxon>
        <taxon>Araneus</taxon>
    </lineage>
</organism>
<dbReference type="InterPro" id="IPR038792">
    <property type="entry name" value="CFAP97D1/2"/>
</dbReference>
<evidence type="ECO:0000256" key="1">
    <source>
        <dbReference type="ARBA" id="ARBA00008315"/>
    </source>
</evidence>
<protein>
    <submittedName>
        <fullName evidence="3">Uncharacterized protein</fullName>
    </submittedName>
</protein>
<gene>
    <name evidence="3" type="ORF">AVEN_26788_1</name>
</gene>
<dbReference type="InterPro" id="IPR029488">
    <property type="entry name" value="Hmw/CFAP97"/>
</dbReference>
<accession>A0A4Y2D7D7</accession>
<name>A0A4Y2D7D7_ARAVE</name>
<dbReference type="AlphaFoldDB" id="A0A4Y2D7D7"/>
<dbReference type="PANTHER" id="PTHR33768">
    <property type="entry name" value="MIP11318P"/>
    <property type="match status" value="1"/>
</dbReference>
<dbReference type="EMBL" id="BGPR01000305">
    <property type="protein sequence ID" value="GBM11874.1"/>
    <property type="molecule type" value="Genomic_DNA"/>
</dbReference>
<evidence type="ECO:0000313" key="3">
    <source>
        <dbReference type="EMBL" id="GBM11874.1"/>
    </source>
</evidence>
<dbReference type="Proteomes" id="UP000499080">
    <property type="component" value="Unassembled WGS sequence"/>
</dbReference>